<keyword evidence="5" id="KW-1185">Reference proteome</keyword>
<proteinExistence type="inferred from homology"/>
<dbReference type="PANTHER" id="PTHR33392:SF6">
    <property type="entry name" value="POLYISOPRENYL-TEICHOIC ACID--PEPTIDOGLYCAN TEICHOIC ACID TRANSFERASE TAGU"/>
    <property type="match status" value="1"/>
</dbReference>
<dbReference type="NCBIfam" id="TIGR00350">
    <property type="entry name" value="lytR_cpsA_psr"/>
    <property type="match status" value="1"/>
</dbReference>
<sequence>MSSVDDLLDNGDGGRGRPRKRRWVLFTVVGLLAVALIGAIALAGYYGKSALDALDSIKREPSMTPTEGATRPAPVPTKEGETAAPLNFVLMGSDTRGDERGRSDVLQLLHVPGDRSGAYLMSIPRDTWVEVPGRGQAKINAAYSFGGAGLTIETMEALLDVPMDHTVIIDFEGFVRVIDALGGVTVNNRYPSNSGGFDFPEGEIELSGESALQYVRERKNLPAGDFSRGERQRDVVMAVVRKIASAGTLADPGKFRDVVTTLGPNFTVDEALTNDVIIDLAMGMGTDATNIRSFQFPVTGTGTSSDGQSIVLMDENKLELLREALRSDDLATYYEIQR</sequence>
<name>A0A553JWA5_9ACTN</name>
<dbReference type="PANTHER" id="PTHR33392">
    <property type="entry name" value="POLYISOPRENYL-TEICHOIC ACID--PEPTIDOGLYCAN TEICHOIC ACID TRANSFERASE TAGU"/>
    <property type="match status" value="1"/>
</dbReference>
<evidence type="ECO:0000313" key="5">
    <source>
        <dbReference type="Proteomes" id="UP000317638"/>
    </source>
</evidence>
<evidence type="ECO:0000259" key="3">
    <source>
        <dbReference type="Pfam" id="PF03816"/>
    </source>
</evidence>
<keyword evidence="2" id="KW-0812">Transmembrane</keyword>
<dbReference type="RefSeq" id="WP_143939353.1">
    <property type="nucleotide sequence ID" value="NZ_VKKG01000007.1"/>
</dbReference>
<dbReference type="EMBL" id="VKKG01000007">
    <property type="protein sequence ID" value="TRY16739.1"/>
    <property type="molecule type" value="Genomic_DNA"/>
</dbReference>
<evidence type="ECO:0000313" key="4">
    <source>
        <dbReference type="EMBL" id="TRY16739.1"/>
    </source>
</evidence>
<dbReference type="InterPro" id="IPR004474">
    <property type="entry name" value="LytR_CpsA_psr"/>
</dbReference>
<gene>
    <name evidence="4" type="ORF">FOJ82_15240</name>
</gene>
<dbReference type="InterPro" id="IPR050922">
    <property type="entry name" value="LytR/CpsA/Psr_CW_biosynth"/>
</dbReference>
<comment type="caution">
    <text evidence="4">The sequence shown here is derived from an EMBL/GenBank/DDBJ whole genome shotgun (WGS) entry which is preliminary data.</text>
</comment>
<accession>A0A553JWA5</accession>
<organism evidence="4 5">
    <name type="scientific">Tessaracoccus rhinocerotis</name>
    <dbReference type="NCBI Taxonomy" id="1689449"/>
    <lineage>
        <taxon>Bacteria</taxon>
        <taxon>Bacillati</taxon>
        <taxon>Actinomycetota</taxon>
        <taxon>Actinomycetes</taxon>
        <taxon>Propionibacteriales</taxon>
        <taxon>Propionibacteriaceae</taxon>
        <taxon>Tessaracoccus</taxon>
    </lineage>
</organism>
<dbReference type="Gene3D" id="3.40.630.190">
    <property type="entry name" value="LCP protein"/>
    <property type="match status" value="1"/>
</dbReference>
<feature type="domain" description="Cell envelope-related transcriptional attenuator" evidence="3">
    <location>
        <begin position="102"/>
        <end position="244"/>
    </location>
</feature>
<feature type="transmembrane region" description="Helical" evidence="2">
    <location>
        <begin position="23"/>
        <end position="46"/>
    </location>
</feature>
<dbReference type="Proteomes" id="UP000317638">
    <property type="component" value="Unassembled WGS sequence"/>
</dbReference>
<reference evidence="4 5" key="1">
    <citation type="submission" date="2019-07" db="EMBL/GenBank/DDBJ databases">
        <authorList>
            <person name="Zhou L.-Y."/>
        </authorList>
    </citation>
    <scope>NUCLEOTIDE SEQUENCE [LARGE SCALE GENOMIC DNA]</scope>
    <source>
        <strain evidence="4 5">YIM 101269</strain>
    </source>
</reference>
<keyword evidence="2" id="KW-1133">Transmembrane helix</keyword>
<protein>
    <submittedName>
        <fullName evidence="4">LytR family transcriptional regulator</fullName>
    </submittedName>
</protein>
<dbReference type="AlphaFoldDB" id="A0A553JWA5"/>
<evidence type="ECO:0000256" key="2">
    <source>
        <dbReference type="SAM" id="Phobius"/>
    </source>
</evidence>
<dbReference type="OrthoDB" id="9782542at2"/>
<dbReference type="Pfam" id="PF03816">
    <property type="entry name" value="LytR_cpsA_psr"/>
    <property type="match status" value="1"/>
</dbReference>
<comment type="similarity">
    <text evidence="1">Belongs to the LytR/CpsA/Psr (LCP) family.</text>
</comment>
<keyword evidence="2" id="KW-0472">Membrane</keyword>
<evidence type="ECO:0000256" key="1">
    <source>
        <dbReference type="ARBA" id="ARBA00006068"/>
    </source>
</evidence>